<keyword evidence="1" id="KW-1133">Transmembrane helix</keyword>
<reference evidence="2 4" key="1">
    <citation type="submission" date="2019-07" db="EMBL/GenBank/DDBJ databases">
        <title>Whole genome shotgun sequence of Frigoribacterium faeni NBRC 103066.</title>
        <authorList>
            <person name="Hosoyama A."/>
            <person name="Uohara A."/>
            <person name="Ohji S."/>
            <person name="Ichikawa N."/>
        </authorList>
    </citation>
    <scope>NUCLEOTIDE SEQUENCE [LARGE SCALE GENOMIC DNA]</scope>
    <source>
        <strain evidence="2 4">NBRC 103066</strain>
    </source>
</reference>
<keyword evidence="1" id="KW-0812">Transmembrane</keyword>
<gene>
    <name evidence="3" type="ORF">FB463_000691</name>
    <name evidence="2" type="ORF">FFA01_01250</name>
</gene>
<dbReference type="OrthoDB" id="5198533at2"/>
<dbReference type="AlphaFoldDB" id="A0A7W3JGI8"/>
<evidence type="ECO:0000313" key="3">
    <source>
        <dbReference type="EMBL" id="MBA8812467.1"/>
    </source>
</evidence>
<reference evidence="3 5" key="2">
    <citation type="submission" date="2020-07" db="EMBL/GenBank/DDBJ databases">
        <title>Sequencing the genomes of 1000 actinobacteria strains.</title>
        <authorList>
            <person name="Klenk H.-P."/>
        </authorList>
    </citation>
    <scope>NUCLEOTIDE SEQUENCE [LARGE SCALE GENOMIC DNA]</scope>
    <source>
        <strain evidence="3 5">DSM 10309</strain>
    </source>
</reference>
<name>A0A7W3JGI8_9MICO</name>
<evidence type="ECO:0000313" key="4">
    <source>
        <dbReference type="Proteomes" id="UP000321154"/>
    </source>
</evidence>
<protein>
    <recommendedName>
        <fullName evidence="6">Transmembrane protein</fullName>
    </recommendedName>
</protein>
<evidence type="ECO:0000256" key="1">
    <source>
        <dbReference type="SAM" id="Phobius"/>
    </source>
</evidence>
<accession>A0A7W3JGI8</accession>
<evidence type="ECO:0000313" key="2">
    <source>
        <dbReference type="EMBL" id="GEK81816.1"/>
    </source>
</evidence>
<organism evidence="3 5">
    <name type="scientific">Frigoribacterium faeni</name>
    <dbReference type="NCBI Taxonomy" id="145483"/>
    <lineage>
        <taxon>Bacteria</taxon>
        <taxon>Bacillati</taxon>
        <taxon>Actinomycetota</taxon>
        <taxon>Actinomycetes</taxon>
        <taxon>Micrococcales</taxon>
        <taxon>Microbacteriaceae</taxon>
        <taxon>Frigoribacterium</taxon>
    </lineage>
</organism>
<dbReference type="RefSeq" id="WP_146851903.1">
    <property type="nucleotide sequence ID" value="NZ_BAAAHR010000002.1"/>
</dbReference>
<sequence>MQLYSASTAVRARQITSDVVALAFLVAAVVAGLAAAAFVRTFAELGRRVEDAGLGFQQSMGDAAESIAGLPLVGEAAGRPFIGASDAASTLVAAGRDQQEAVGTASLVVGLVVAGLPVVVILLTWLRRRIVFVRRASSVSALLRSPGGDDLLALRALSTLDARELAAVTPNPVAAWRAGDVDTVRRLADLALRDAGVGRAR</sequence>
<dbReference type="Proteomes" id="UP000321154">
    <property type="component" value="Unassembled WGS sequence"/>
</dbReference>
<feature type="transmembrane region" description="Helical" evidence="1">
    <location>
        <begin position="105"/>
        <end position="126"/>
    </location>
</feature>
<proteinExistence type="predicted"/>
<comment type="caution">
    <text evidence="3">The sequence shown here is derived from an EMBL/GenBank/DDBJ whole genome shotgun (WGS) entry which is preliminary data.</text>
</comment>
<dbReference type="EMBL" id="JACGWW010000001">
    <property type="protein sequence ID" value="MBA8812467.1"/>
    <property type="molecule type" value="Genomic_DNA"/>
</dbReference>
<keyword evidence="4" id="KW-1185">Reference proteome</keyword>
<dbReference type="EMBL" id="BJUV01000001">
    <property type="protein sequence ID" value="GEK81816.1"/>
    <property type="molecule type" value="Genomic_DNA"/>
</dbReference>
<keyword evidence="1" id="KW-0472">Membrane</keyword>
<feature type="transmembrane region" description="Helical" evidence="1">
    <location>
        <begin position="20"/>
        <end position="39"/>
    </location>
</feature>
<evidence type="ECO:0000313" key="5">
    <source>
        <dbReference type="Proteomes" id="UP000522688"/>
    </source>
</evidence>
<dbReference type="Proteomes" id="UP000522688">
    <property type="component" value="Unassembled WGS sequence"/>
</dbReference>
<evidence type="ECO:0008006" key="6">
    <source>
        <dbReference type="Google" id="ProtNLM"/>
    </source>
</evidence>